<comment type="caution">
    <text evidence="1">The sequence shown here is derived from an EMBL/GenBank/DDBJ whole genome shotgun (WGS) entry which is preliminary data.</text>
</comment>
<accession>A0ABQ3EWE5</accession>
<keyword evidence="2" id="KW-1185">Reference proteome</keyword>
<dbReference type="Proteomes" id="UP000642673">
    <property type="component" value="Unassembled WGS sequence"/>
</dbReference>
<sequence>MYAANARLTSHPRIAFRPLRERVPALPLALGVRRTVPHPQLLVAACRGRPAHDYEA</sequence>
<organism evidence="1 2">
    <name type="scientific">Streptomyces cirratus</name>
    <dbReference type="NCBI Taxonomy" id="68187"/>
    <lineage>
        <taxon>Bacteria</taxon>
        <taxon>Bacillati</taxon>
        <taxon>Actinomycetota</taxon>
        <taxon>Actinomycetes</taxon>
        <taxon>Kitasatosporales</taxon>
        <taxon>Streptomycetaceae</taxon>
        <taxon>Streptomyces</taxon>
    </lineage>
</organism>
<evidence type="ECO:0000313" key="2">
    <source>
        <dbReference type="Proteomes" id="UP000642673"/>
    </source>
</evidence>
<dbReference type="RefSeq" id="WP_229873865.1">
    <property type="nucleotide sequence ID" value="NZ_BMVP01000008.1"/>
</dbReference>
<gene>
    <name evidence="1" type="ORF">GCM10010347_43350</name>
</gene>
<protein>
    <submittedName>
        <fullName evidence="1">Uncharacterized protein</fullName>
    </submittedName>
</protein>
<dbReference type="EMBL" id="BMVP01000008">
    <property type="protein sequence ID" value="GHB68501.1"/>
    <property type="molecule type" value="Genomic_DNA"/>
</dbReference>
<reference evidence="2" key="1">
    <citation type="journal article" date="2019" name="Int. J. Syst. Evol. Microbiol.">
        <title>The Global Catalogue of Microorganisms (GCM) 10K type strain sequencing project: providing services to taxonomists for standard genome sequencing and annotation.</title>
        <authorList>
            <consortium name="The Broad Institute Genomics Platform"/>
            <consortium name="The Broad Institute Genome Sequencing Center for Infectious Disease"/>
            <person name="Wu L."/>
            <person name="Ma J."/>
        </authorList>
    </citation>
    <scope>NUCLEOTIDE SEQUENCE [LARGE SCALE GENOMIC DNA]</scope>
    <source>
        <strain evidence="2">JCM 4738</strain>
    </source>
</reference>
<name>A0ABQ3EWE5_9ACTN</name>
<proteinExistence type="predicted"/>
<evidence type="ECO:0000313" key="1">
    <source>
        <dbReference type="EMBL" id="GHB68501.1"/>
    </source>
</evidence>